<evidence type="ECO:0000256" key="9">
    <source>
        <dbReference type="ARBA" id="ARBA00023180"/>
    </source>
</evidence>
<evidence type="ECO:0000256" key="6">
    <source>
        <dbReference type="ARBA" id="ARBA00023040"/>
    </source>
</evidence>
<dbReference type="KEGG" id="nfu:107395967"/>
<dbReference type="InterPro" id="IPR000337">
    <property type="entry name" value="GPCR_3"/>
</dbReference>
<comment type="caution">
    <text evidence="13">The sequence shown here is derived from an EMBL/GenBank/DDBJ whole genome shotgun (WGS) entry which is preliminary data.</text>
</comment>
<dbReference type="Proteomes" id="UP000822369">
    <property type="component" value="Chromosome 18"/>
</dbReference>
<evidence type="ECO:0000256" key="10">
    <source>
        <dbReference type="ARBA" id="ARBA00023224"/>
    </source>
</evidence>
<evidence type="ECO:0000259" key="12">
    <source>
        <dbReference type="PROSITE" id="PS50259"/>
    </source>
</evidence>
<feature type="transmembrane region" description="Helical" evidence="11">
    <location>
        <begin position="409"/>
        <end position="433"/>
    </location>
</feature>
<feature type="transmembrane region" description="Helical" evidence="11">
    <location>
        <begin position="484"/>
        <end position="505"/>
    </location>
</feature>
<dbReference type="InterPro" id="IPR028082">
    <property type="entry name" value="Peripla_BP_I"/>
</dbReference>
<dbReference type="Pfam" id="PF01094">
    <property type="entry name" value="ANF_receptor"/>
    <property type="match status" value="1"/>
</dbReference>
<gene>
    <name evidence="13" type="ORF">G4P62_018199</name>
</gene>
<evidence type="ECO:0000256" key="11">
    <source>
        <dbReference type="SAM" id="Phobius"/>
    </source>
</evidence>
<dbReference type="EMBL" id="JAAVVJ010000018">
    <property type="protein sequence ID" value="KAF7202229.1"/>
    <property type="molecule type" value="Genomic_DNA"/>
</dbReference>
<keyword evidence="5 11" id="KW-1133">Transmembrane helix</keyword>
<sequence>MAIYELVNELNWKTVAIIGSDDEYGKYGSDGLQSIFDKNNICVEFVEILSGNFNQDCLYTSKTLQNLMTKIEMSTAEAIIMFTKGANVETILKEVIENNLNRTWIASDTWSTSLAISTMAGINQIGQVFGFIFKRNEVPGFKDYVHSMFNGTKNHFIDYHLNQFPLCQNQTGNTTCSRSMNCTDPDCLASLVDQDESYSIYLAVQVIAEGLRRVLRCDDQSCARTEFTTFELLEEIQKVNITVGVTNLHFNGGDPSLGYEIVYWNQSESENSKKIQTIGEYQPNGNLALPNFPQDLLKQMKSLTVTAYNCAKMCASGQTFQMTDRKCCHECVRCDDGYVSNGTKCEKCGDWEYPNHLRNKCVEKTEDFLQWEDPVSISLCFFAILAIIIITAFAVVIRLNAGTPVVKAIGGYLCFLELLSLLLTFSLTFTFLGKPTKLSCVAIPLFGVGFSLCMSCILSNLLQILLGFIFDVNVPSWIKKFNQPAVVVLTTSGIQLVVSLSWLIVVPPNPTEEIKNTTILYQCEMNKESQKFFIATITYISLLGFICFLFAIKGRELPDLYRNAVLISISMVMFLIIWIIFLPLFLTLEGRYRPASNCAAILISGYSILGCHLAPKCYIMVFRKELNNENAISEYIRKHYEMKGLAMVK</sequence>
<dbReference type="InterPro" id="IPR038550">
    <property type="entry name" value="GPCR_3_9-Cys_sf"/>
</dbReference>
<dbReference type="Pfam" id="PF00003">
    <property type="entry name" value="7tm_3"/>
    <property type="match status" value="1"/>
</dbReference>
<reference evidence="13" key="1">
    <citation type="submission" date="2020-03" db="EMBL/GenBank/DDBJ databases">
        <title>Intra-Species Differences in Population Size shape Life History and Genome Evolution.</title>
        <authorList>
            <person name="Willemsen D."/>
            <person name="Cui R."/>
            <person name="Valenzano D.R."/>
        </authorList>
    </citation>
    <scope>NUCLEOTIDE SEQUENCE</scope>
    <source>
        <strain evidence="13">GRZ</strain>
        <tissue evidence="13">Whole</tissue>
    </source>
</reference>
<accession>A0A9D2XH33</accession>
<dbReference type="AlphaFoldDB" id="A0A9D2XH33"/>
<keyword evidence="8 13" id="KW-0675">Receptor</keyword>
<evidence type="ECO:0000256" key="1">
    <source>
        <dbReference type="ARBA" id="ARBA00004651"/>
    </source>
</evidence>
<feature type="domain" description="G-protein coupled receptors family 3 profile" evidence="12">
    <location>
        <begin position="375"/>
        <end position="627"/>
    </location>
</feature>
<evidence type="ECO:0000256" key="8">
    <source>
        <dbReference type="ARBA" id="ARBA00023170"/>
    </source>
</evidence>
<evidence type="ECO:0000256" key="4">
    <source>
        <dbReference type="ARBA" id="ARBA00022729"/>
    </source>
</evidence>
<evidence type="ECO:0000256" key="7">
    <source>
        <dbReference type="ARBA" id="ARBA00023136"/>
    </source>
</evidence>
<dbReference type="Gene3D" id="2.10.50.30">
    <property type="entry name" value="GPCR, family 3, nine cysteines domain"/>
    <property type="match status" value="1"/>
</dbReference>
<feature type="transmembrane region" description="Helical" evidence="11">
    <location>
        <begin position="564"/>
        <end position="588"/>
    </location>
</feature>
<comment type="subcellular location">
    <subcellularLocation>
        <location evidence="1">Cell membrane</location>
        <topology evidence="1">Multi-pass membrane protein</topology>
    </subcellularLocation>
</comment>
<evidence type="ECO:0000313" key="13">
    <source>
        <dbReference type="EMBL" id="KAF7202229.1"/>
    </source>
</evidence>
<keyword evidence="2" id="KW-1003">Cell membrane</keyword>
<keyword evidence="3 11" id="KW-0812">Transmembrane</keyword>
<keyword evidence="9" id="KW-0325">Glycoprotein</keyword>
<dbReference type="GO" id="GO:0004930">
    <property type="term" value="F:G protein-coupled receptor activity"/>
    <property type="evidence" value="ECO:0007669"/>
    <property type="project" value="UniProtKB-KW"/>
</dbReference>
<feature type="transmembrane region" description="Helical" evidence="11">
    <location>
        <begin position="445"/>
        <end position="472"/>
    </location>
</feature>
<keyword evidence="4" id="KW-0732">Signal</keyword>
<keyword evidence="7 11" id="KW-0472">Membrane</keyword>
<evidence type="ECO:0000256" key="3">
    <source>
        <dbReference type="ARBA" id="ARBA00022692"/>
    </source>
</evidence>
<proteinExistence type="predicted"/>
<name>A0A9D2XH33_NOTFU</name>
<keyword evidence="6" id="KW-0297">G-protein coupled receptor</keyword>
<feature type="transmembrane region" description="Helical" evidence="11">
    <location>
        <begin position="594"/>
        <end position="614"/>
    </location>
</feature>
<feature type="transmembrane region" description="Helical" evidence="11">
    <location>
        <begin position="532"/>
        <end position="552"/>
    </location>
</feature>
<evidence type="ECO:0000313" key="14">
    <source>
        <dbReference type="Proteomes" id="UP000822369"/>
    </source>
</evidence>
<dbReference type="OMA" id="QTIGEYS"/>
<dbReference type="InterPro" id="IPR000068">
    <property type="entry name" value="GPCR_3_Ca_sens_rcpt-rel"/>
</dbReference>
<dbReference type="SUPFAM" id="SSF53822">
    <property type="entry name" value="Periplasmic binding protein-like I"/>
    <property type="match status" value="1"/>
</dbReference>
<dbReference type="InterPro" id="IPR017978">
    <property type="entry name" value="GPCR_3_C"/>
</dbReference>
<dbReference type="FunFam" id="3.40.50.2300:FF:000016">
    <property type="entry name" value="Taste 1 receptor member 2"/>
    <property type="match status" value="1"/>
</dbReference>
<protein>
    <submittedName>
        <fullName evidence="13">G-protein coupled receptor family C group 6 member A-like</fullName>
    </submittedName>
</protein>
<dbReference type="PRINTS" id="PR00248">
    <property type="entry name" value="GPCRMGR"/>
</dbReference>
<dbReference type="PROSITE" id="PS50259">
    <property type="entry name" value="G_PROTEIN_RECEP_F3_4"/>
    <property type="match status" value="1"/>
</dbReference>
<dbReference type="InterPro" id="IPR001828">
    <property type="entry name" value="ANF_lig-bd_rcpt"/>
</dbReference>
<evidence type="ECO:0000256" key="5">
    <source>
        <dbReference type="ARBA" id="ARBA00022989"/>
    </source>
</evidence>
<feature type="transmembrane region" description="Helical" evidence="11">
    <location>
        <begin position="375"/>
        <end position="397"/>
    </location>
</feature>
<dbReference type="PANTHER" id="PTHR24061:SF422">
    <property type="entry name" value="G-PROTEIN COUPLED RECEPTORS FAMILY 3 PROFILE DOMAIN-CONTAINING PROTEIN"/>
    <property type="match status" value="1"/>
</dbReference>
<dbReference type="PANTHER" id="PTHR24061">
    <property type="entry name" value="CALCIUM-SENSING RECEPTOR-RELATED"/>
    <property type="match status" value="1"/>
</dbReference>
<organism evidence="13 14">
    <name type="scientific">Nothobranchius furzeri</name>
    <name type="common">Turquoise killifish</name>
    <dbReference type="NCBI Taxonomy" id="105023"/>
    <lineage>
        <taxon>Eukaryota</taxon>
        <taxon>Metazoa</taxon>
        <taxon>Chordata</taxon>
        <taxon>Craniata</taxon>
        <taxon>Vertebrata</taxon>
        <taxon>Euteleostomi</taxon>
        <taxon>Actinopterygii</taxon>
        <taxon>Neopterygii</taxon>
        <taxon>Teleostei</taxon>
        <taxon>Neoteleostei</taxon>
        <taxon>Acanthomorphata</taxon>
        <taxon>Ovalentaria</taxon>
        <taxon>Atherinomorphae</taxon>
        <taxon>Cyprinodontiformes</taxon>
        <taxon>Nothobranchiidae</taxon>
        <taxon>Nothobranchius</taxon>
    </lineage>
</organism>
<dbReference type="Gene3D" id="3.40.50.2300">
    <property type="match status" value="2"/>
</dbReference>
<dbReference type="GO" id="GO:0005886">
    <property type="term" value="C:plasma membrane"/>
    <property type="evidence" value="ECO:0007669"/>
    <property type="project" value="UniProtKB-SubCell"/>
</dbReference>
<evidence type="ECO:0000256" key="2">
    <source>
        <dbReference type="ARBA" id="ARBA00022475"/>
    </source>
</evidence>
<keyword evidence="10" id="KW-0807">Transducer</keyword>